<reference evidence="2 3" key="1">
    <citation type="submission" date="2023-12" db="EMBL/GenBank/DDBJ databases">
        <title>A high-quality genome assembly for Dillenia turbinata (Dilleniales).</title>
        <authorList>
            <person name="Chanderbali A."/>
        </authorList>
    </citation>
    <scope>NUCLEOTIDE SEQUENCE [LARGE SCALE GENOMIC DNA]</scope>
    <source>
        <strain evidence="2">LSX21</strain>
        <tissue evidence="2">Leaf</tissue>
    </source>
</reference>
<protein>
    <submittedName>
        <fullName evidence="2">Uncharacterized protein</fullName>
    </submittedName>
</protein>
<dbReference type="PANTHER" id="PTHR31354">
    <property type="entry name" value="OS01G0793500 PROTEIN"/>
    <property type="match status" value="1"/>
</dbReference>
<feature type="region of interest" description="Disordered" evidence="1">
    <location>
        <begin position="1"/>
        <end position="22"/>
    </location>
</feature>
<dbReference type="PANTHER" id="PTHR31354:SF2">
    <property type="entry name" value="OS01G0793500 PROTEIN"/>
    <property type="match status" value="1"/>
</dbReference>
<name>A0AAN8VHQ7_9MAGN</name>
<keyword evidence="3" id="KW-1185">Reference proteome</keyword>
<dbReference type="AlphaFoldDB" id="A0AAN8VHQ7"/>
<evidence type="ECO:0000313" key="3">
    <source>
        <dbReference type="Proteomes" id="UP001370490"/>
    </source>
</evidence>
<dbReference type="EMBL" id="JBAMMX010000008">
    <property type="protein sequence ID" value="KAK6934435.1"/>
    <property type="molecule type" value="Genomic_DNA"/>
</dbReference>
<accession>A0AAN8VHQ7</accession>
<comment type="caution">
    <text evidence="2">The sequence shown here is derived from an EMBL/GenBank/DDBJ whole genome shotgun (WGS) entry which is preliminary data.</text>
</comment>
<gene>
    <name evidence="2" type="ORF">RJ641_034590</name>
</gene>
<evidence type="ECO:0000313" key="2">
    <source>
        <dbReference type="EMBL" id="KAK6934435.1"/>
    </source>
</evidence>
<evidence type="ECO:0000256" key="1">
    <source>
        <dbReference type="SAM" id="MobiDB-lite"/>
    </source>
</evidence>
<organism evidence="2 3">
    <name type="scientific">Dillenia turbinata</name>
    <dbReference type="NCBI Taxonomy" id="194707"/>
    <lineage>
        <taxon>Eukaryota</taxon>
        <taxon>Viridiplantae</taxon>
        <taxon>Streptophyta</taxon>
        <taxon>Embryophyta</taxon>
        <taxon>Tracheophyta</taxon>
        <taxon>Spermatophyta</taxon>
        <taxon>Magnoliopsida</taxon>
        <taxon>eudicotyledons</taxon>
        <taxon>Gunneridae</taxon>
        <taxon>Pentapetalae</taxon>
        <taxon>Dilleniales</taxon>
        <taxon>Dilleniaceae</taxon>
        <taxon>Dillenia</taxon>
    </lineage>
</organism>
<sequence length="89" mass="9781">MDVAATEFENQDSSDSEDSLSHLPIGHLSRSLMPETAITSLGLSLLEILDETKKQGKSFAQLLAIPEHNDWVYTDGKLMSCVGLVVELY</sequence>
<feature type="compositionally biased region" description="Acidic residues" evidence="1">
    <location>
        <begin position="9"/>
        <end position="18"/>
    </location>
</feature>
<proteinExistence type="predicted"/>
<dbReference type="Proteomes" id="UP001370490">
    <property type="component" value="Unassembled WGS sequence"/>
</dbReference>